<keyword evidence="1" id="KW-0812">Transmembrane</keyword>
<dbReference type="AlphaFoldDB" id="A0A8J6YKV7"/>
<keyword evidence="1" id="KW-0472">Membrane</keyword>
<sequence>MSDALFLYANGAICALICLRLLFFRQGRTTYHPAISLLAYGLAVASGSVALRTAFGAGPPQVDWSELVLNGTVCISLFSVRGNLGRLLRWGPPVRFRAFPRMRCNAGRAPVRSRAAGGE</sequence>
<reference evidence="2" key="1">
    <citation type="submission" date="2020-10" db="EMBL/GenBank/DDBJ databases">
        <title>Genome sequence of the unusual species of purple photosynthetic bacteria, Phaeovibrio sulfidiphilus DSM 23193, type strain.</title>
        <authorList>
            <person name="Kyndt J.A."/>
            <person name="Meyer T.E."/>
        </authorList>
    </citation>
    <scope>NUCLEOTIDE SEQUENCE</scope>
    <source>
        <strain evidence="2">DSM 23193</strain>
    </source>
</reference>
<feature type="transmembrane region" description="Helical" evidence="1">
    <location>
        <begin position="6"/>
        <end position="23"/>
    </location>
</feature>
<keyword evidence="1" id="KW-1133">Transmembrane helix</keyword>
<dbReference type="Proteomes" id="UP000631034">
    <property type="component" value="Unassembled WGS sequence"/>
</dbReference>
<evidence type="ECO:0000313" key="3">
    <source>
        <dbReference type="Proteomes" id="UP000631034"/>
    </source>
</evidence>
<comment type="caution">
    <text evidence="2">The sequence shown here is derived from an EMBL/GenBank/DDBJ whole genome shotgun (WGS) entry which is preliminary data.</text>
</comment>
<evidence type="ECO:0000313" key="2">
    <source>
        <dbReference type="EMBL" id="MBE1236328.1"/>
    </source>
</evidence>
<keyword evidence="3" id="KW-1185">Reference proteome</keyword>
<organism evidence="2 3">
    <name type="scientific">Phaeovibrio sulfidiphilus</name>
    <dbReference type="NCBI Taxonomy" id="1220600"/>
    <lineage>
        <taxon>Bacteria</taxon>
        <taxon>Pseudomonadati</taxon>
        <taxon>Pseudomonadota</taxon>
        <taxon>Alphaproteobacteria</taxon>
        <taxon>Rhodospirillales</taxon>
        <taxon>Rhodospirillaceae</taxon>
        <taxon>Phaeovibrio</taxon>
    </lineage>
</organism>
<gene>
    <name evidence="2" type="ORF">IHV25_01490</name>
</gene>
<dbReference type="RefSeq" id="WP_192533193.1">
    <property type="nucleotide sequence ID" value="NZ_JACZHT010000001.1"/>
</dbReference>
<accession>A0A8J6YKV7</accession>
<protein>
    <submittedName>
        <fullName evidence="2">Phage holin family protein</fullName>
    </submittedName>
</protein>
<evidence type="ECO:0000256" key="1">
    <source>
        <dbReference type="SAM" id="Phobius"/>
    </source>
</evidence>
<dbReference type="EMBL" id="JACZHT010000001">
    <property type="protein sequence ID" value="MBE1236328.1"/>
    <property type="molecule type" value="Genomic_DNA"/>
</dbReference>
<dbReference type="InterPro" id="IPR008473">
    <property type="entry name" value="Phage_holin_3_7"/>
</dbReference>
<dbReference type="Pfam" id="PF05449">
    <property type="entry name" value="Phage_holin_3_7"/>
    <property type="match status" value="1"/>
</dbReference>
<name>A0A8J6YKV7_9PROT</name>
<proteinExistence type="predicted"/>